<dbReference type="VEuPathDB" id="CryptoDB:GNI_129440"/>
<keyword evidence="1" id="KW-1133">Transmembrane helix</keyword>
<organism evidence="2 3">
    <name type="scientific">Gregarina niphandrodes</name>
    <name type="common">Septate eugregarine</name>
    <dbReference type="NCBI Taxonomy" id="110365"/>
    <lineage>
        <taxon>Eukaryota</taxon>
        <taxon>Sar</taxon>
        <taxon>Alveolata</taxon>
        <taxon>Apicomplexa</taxon>
        <taxon>Conoidasida</taxon>
        <taxon>Gregarinasina</taxon>
        <taxon>Eugregarinorida</taxon>
        <taxon>Gregarinidae</taxon>
        <taxon>Gregarina</taxon>
    </lineage>
</organism>
<proteinExistence type="predicted"/>
<dbReference type="EMBL" id="AFNH02000966">
    <property type="protein sequence ID" value="EZG48273.1"/>
    <property type="molecule type" value="Genomic_DNA"/>
</dbReference>
<evidence type="ECO:0000313" key="3">
    <source>
        <dbReference type="Proteomes" id="UP000019763"/>
    </source>
</evidence>
<reference evidence="2" key="1">
    <citation type="submission" date="2013-12" db="EMBL/GenBank/DDBJ databases">
        <authorList>
            <person name="Omoto C.K."/>
            <person name="Sibley D."/>
            <person name="Venepally P."/>
            <person name="Hadjithomas M."/>
            <person name="Karamycheva S."/>
            <person name="Brunk B."/>
            <person name="Roos D."/>
            <person name="Caler E."/>
            <person name="Lorenzi H."/>
        </authorList>
    </citation>
    <scope>NUCLEOTIDE SEQUENCE</scope>
</reference>
<feature type="transmembrane region" description="Helical" evidence="1">
    <location>
        <begin position="171"/>
        <end position="191"/>
    </location>
</feature>
<keyword evidence="1" id="KW-0472">Membrane</keyword>
<keyword evidence="1 2" id="KW-0812">Transmembrane</keyword>
<evidence type="ECO:0000256" key="1">
    <source>
        <dbReference type="SAM" id="Phobius"/>
    </source>
</evidence>
<dbReference type="Proteomes" id="UP000019763">
    <property type="component" value="Unassembled WGS sequence"/>
</dbReference>
<accession>A0A023B1X6</accession>
<evidence type="ECO:0000313" key="2">
    <source>
        <dbReference type="EMBL" id="EZG48273.1"/>
    </source>
</evidence>
<dbReference type="GeneID" id="22914532"/>
<comment type="caution">
    <text evidence="2">The sequence shown here is derived from an EMBL/GenBank/DDBJ whole genome shotgun (WGS) entry which is preliminary data.</text>
</comment>
<keyword evidence="3" id="KW-1185">Reference proteome</keyword>
<dbReference type="AlphaFoldDB" id="A0A023B1X6"/>
<sequence length="261" mass="28615">MLVEVCSREYSAEEAQTAALDTMQSVEPLVDVAAVPLLNSDTMGRQTAAQFRPALVEPQQTAECVVTYEVPCPVEMERVFGTCVASTEQVGDRCVQRVNGANSEKERAVVAADGPGQSALAGWFGKYTLSAARGEMRVPVNNRQSNKEPIFLKQIEYVQEKPFSEVKGRQVYYIAGLGVTAILVGFLIARFHGRLKTQGRDVRNEEFVTDGVWIVPSQGCSIFGASGEEEDRQLNRAASFSPQQFDKSISMKLGTTKSCKF</sequence>
<dbReference type="RefSeq" id="XP_011132111.1">
    <property type="nucleotide sequence ID" value="XM_011133809.1"/>
</dbReference>
<protein>
    <submittedName>
        <fullName evidence="2">Transmembrane protein</fullName>
    </submittedName>
</protein>
<name>A0A023B1X6_GRENI</name>
<gene>
    <name evidence="2" type="ORF">GNI_129440</name>
</gene>